<keyword evidence="6" id="KW-0106">Calcium</keyword>
<evidence type="ECO:0000256" key="6">
    <source>
        <dbReference type="ARBA" id="ARBA00022837"/>
    </source>
</evidence>
<name>A0A037ZFC5_9RHOB</name>
<dbReference type="InterPro" id="IPR008979">
    <property type="entry name" value="Galactose-bd-like_sf"/>
</dbReference>
<dbReference type="InterPro" id="IPR000209">
    <property type="entry name" value="Peptidase_S8/S53_dom"/>
</dbReference>
<dbReference type="InterPro" id="IPR015500">
    <property type="entry name" value="Peptidase_S8_subtilisin-rel"/>
</dbReference>
<dbReference type="GO" id="GO:0016485">
    <property type="term" value="P:protein processing"/>
    <property type="evidence" value="ECO:0007669"/>
    <property type="project" value="TreeGrafter"/>
</dbReference>
<accession>A0A037ZFC5</accession>
<evidence type="ECO:0000256" key="2">
    <source>
        <dbReference type="ARBA" id="ARBA00022670"/>
    </source>
</evidence>
<dbReference type="PANTHER" id="PTHR42884:SF14">
    <property type="entry name" value="NEUROENDOCRINE CONVERTASE 1"/>
    <property type="match status" value="1"/>
</dbReference>
<dbReference type="RefSeq" id="WP_051588408.1">
    <property type="nucleotide sequence ID" value="NZ_JFKE01000009.1"/>
</dbReference>
<dbReference type="SUPFAM" id="SSF51120">
    <property type="entry name" value="beta-Roll"/>
    <property type="match status" value="1"/>
</dbReference>
<sequence>MKSTTFTAKRAGPEGARTNEVMFRDGGLDPLNAFSPLLPVDDLFANQWYLLNTGQSGGVPGVDLNVVDVWDDYTGEGVTVGIWDDGVQYTHHDLDDNYDENLHITVGGFVHDPAPQAFDSAHGTSVAGIIGAENNGEGTVGVAYDATLAGVDIFFDFFLNFEQSFYELDNFDVTNHSWGWSSPYLDSIYDTSGSSGTDWQTFFGGIQQSVITGRDGLGTINVVANGNDREIGRDGNDSNLNNIPQTIAVGATSHEGFVSYYSTPGANLLISAPSNGEPGSGVYTTDRTGFSGYELGDYTSDFGGTSSAAPAVAGVVALMLEANPDLGWRDVQEILAVTARHTGSDIGAGPSFEELHTWEFNGATNWNGGGLHFSNDYGFGLIDALAAVRLAETWTEQQTSANWETPIVGSQTLNTFIQDGNPNGISFTFEVTNAFDLEHVGLTLDFASGRTGDYTIVLVSPDGTRSTLAVSNTGDAFTDEWFYMSNEFRGETGVGTWTVEIVDERLGVSGILESAELQFFGHSADANDTYVYTNEFSDFAGDGNHVTVLQDTNGGVDTLNAAAVTADAFVFLNFGAFIDSTFISGVTGIENVYTGDGNDRVFGNNDDNTLWGGRGNDQISGGQGSDTLVDGGGTDVLIGGAGGDIYSLGVDTAFDIIFGFADGFDFIQFEAEDVSYEDLSVFNLNAGRVLVQYQGESVLVIEAGLTAADFDEADFLFA</sequence>
<protein>
    <recommendedName>
        <fullName evidence="9">P/Homo B domain-containing protein</fullName>
    </recommendedName>
</protein>
<feature type="domain" description="P/Homo B" evidence="9">
    <location>
        <begin position="401"/>
        <end position="525"/>
    </location>
</feature>
<dbReference type="InterPro" id="IPR034182">
    <property type="entry name" value="Kexin/furin"/>
</dbReference>
<comment type="caution">
    <text evidence="10">The sequence shown here is derived from an EMBL/GenBank/DDBJ whole genome shotgun (WGS) entry which is preliminary data.</text>
</comment>
<dbReference type="InterPro" id="IPR011049">
    <property type="entry name" value="Serralysin-like_metalloprot_C"/>
</dbReference>
<keyword evidence="3" id="KW-0732">Signal</keyword>
<dbReference type="PRINTS" id="PR00723">
    <property type="entry name" value="SUBTILISIN"/>
</dbReference>
<dbReference type="EMBL" id="JFKE01000009">
    <property type="protein sequence ID" value="KAJ54241.1"/>
    <property type="molecule type" value="Genomic_DNA"/>
</dbReference>
<dbReference type="GO" id="GO:0005509">
    <property type="term" value="F:calcium ion binding"/>
    <property type="evidence" value="ECO:0007669"/>
    <property type="project" value="InterPro"/>
</dbReference>
<dbReference type="OrthoDB" id="9795675at2"/>
<evidence type="ECO:0000256" key="1">
    <source>
        <dbReference type="ARBA" id="ARBA00005325"/>
    </source>
</evidence>
<evidence type="ECO:0000256" key="8">
    <source>
        <dbReference type="PROSITE-ProRule" id="PRU01240"/>
    </source>
</evidence>
<dbReference type="GO" id="GO:0016020">
    <property type="term" value="C:membrane"/>
    <property type="evidence" value="ECO:0007669"/>
    <property type="project" value="TreeGrafter"/>
</dbReference>
<dbReference type="GO" id="GO:0005737">
    <property type="term" value="C:cytoplasm"/>
    <property type="evidence" value="ECO:0007669"/>
    <property type="project" value="UniProtKB-ARBA"/>
</dbReference>
<dbReference type="InterPro" id="IPR001343">
    <property type="entry name" value="Hemolysn_Ca-bd"/>
</dbReference>
<dbReference type="Gene3D" id="2.150.10.10">
    <property type="entry name" value="Serralysin-like metalloprotease, C-terminal"/>
    <property type="match status" value="1"/>
</dbReference>
<dbReference type="InterPro" id="IPR036852">
    <property type="entry name" value="Peptidase_S8/S53_dom_sf"/>
</dbReference>
<comment type="similarity">
    <text evidence="1">Belongs to the peptidase S8 family. Furin subfamily.</text>
</comment>
<dbReference type="InterPro" id="IPR022398">
    <property type="entry name" value="Peptidase_S8_His-AS"/>
</dbReference>
<evidence type="ECO:0000259" key="9">
    <source>
        <dbReference type="PROSITE" id="PS51829"/>
    </source>
</evidence>
<dbReference type="PROSITE" id="PS51892">
    <property type="entry name" value="SUBTILASE"/>
    <property type="match status" value="1"/>
</dbReference>
<dbReference type="CDD" id="cd04059">
    <property type="entry name" value="Peptidases_S8_Protein_convertases_Kexins_Furin-like"/>
    <property type="match status" value="1"/>
</dbReference>
<dbReference type="InterPro" id="IPR023828">
    <property type="entry name" value="Peptidase_S8_Ser-AS"/>
</dbReference>
<dbReference type="PANTHER" id="PTHR42884">
    <property type="entry name" value="PROPROTEIN CONVERTASE SUBTILISIN/KEXIN-RELATED"/>
    <property type="match status" value="1"/>
</dbReference>
<evidence type="ECO:0000313" key="10">
    <source>
        <dbReference type="EMBL" id="KAJ54241.1"/>
    </source>
</evidence>
<evidence type="ECO:0000256" key="3">
    <source>
        <dbReference type="ARBA" id="ARBA00022729"/>
    </source>
</evidence>
<feature type="active site" description="Charge relay system" evidence="7 8">
    <location>
        <position position="306"/>
    </location>
</feature>
<dbReference type="InterPro" id="IPR002884">
    <property type="entry name" value="P_dom"/>
</dbReference>
<dbReference type="Pfam" id="PF00353">
    <property type="entry name" value="HemolysinCabind"/>
    <property type="match status" value="2"/>
</dbReference>
<dbReference type="PROSITE" id="PS00137">
    <property type="entry name" value="SUBTILASE_HIS"/>
    <property type="match status" value="1"/>
</dbReference>
<evidence type="ECO:0000313" key="11">
    <source>
        <dbReference type="Proteomes" id="UP000026249"/>
    </source>
</evidence>
<keyword evidence="11" id="KW-1185">Reference proteome</keyword>
<evidence type="ECO:0000256" key="4">
    <source>
        <dbReference type="ARBA" id="ARBA00022801"/>
    </source>
</evidence>
<feature type="active site" description="Charge relay system" evidence="7 8">
    <location>
        <position position="84"/>
    </location>
</feature>
<dbReference type="GO" id="GO:0012505">
    <property type="term" value="C:endomembrane system"/>
    <property type="evidence" value="ECO:0007669"/>
    <property type="project" value="UniProtKB-ARBA"/>
</dbReference>
<dbReference type="PROSITE" id="PS51829">
    <property type="entry name" value="P_HOMO_B"/>
    <property type="match status" value="1"/>
</dbReference>
<proteinExistence type="inferred from homology"/>
<dbReference type="AlphaFoldDB" id="A0A037ZFC5"/>
<dbReference type="STRING" id="1454373.ACMU_18620"/>
<dbReference type="Gene3D" id="3.40.50.200">
    <property type="entry name" value="Peptidase S8/S53 domain"/>
    <property type="match status" value="1"/>
</dbReference>
<keyword evidence="5 8" id="KW-0720">Serine protease</keyword>
<feature type="active site" description="Charge relay system" evidence="7 8">
    <location>
        <position position="122"/>
    </location>
</feature>
<dbReference type="Pfam" id="PF00082">
    <property type="entry name" value="Peptidase_S8"/>
    <property type="match status" value="1"/>
</dbReference>
<dbReference type="GO" id="GO:0004252">
    <property type="term" value="F:serine-type endopeptidase activity"/>
    <property type="evidence" value="ECO:0007669"/>
    <property type="project" value="UniProtKB-UniRule"/>
</dbReference>
<evidence type="ECO:0000256" key="5">
    <source>
        <dbReference type="ARBA" id="ARBA00022825"/>
    </source>
</evidence>
<organism evidence="10 11">
    <name type="scientific">Actibacterium mucosum KCTC 23349</name>
    <dbReference type="NCBI Taxonomy" id="1454373"/>
    <lineage>
        <taxon>Bacteria</taxon>
        <taxon>Pseudomonadati</taxon>
        <taxon>Pseudomonadota</taxon>
        <taxon>Alphaproteobacteria</taxon>
        <taxon>Rhodobacterales</taxon>
        <taxon>Roseobacteraceae</taxon>
        <taxon>Actibacterium</taxon>
    </lineage>
</organism>
<gene>
    <name evidence="10" type="ORF">ACMU_18620</name>
</gene>
<dbReference type="Pfam" id="PF01483">
    <property type="entry name" value="P_proprotein"/>
    <property type="match status" value="1"/>
</dbReference>
<keyword evidence="4 8" id="KW-0378">Hydrolase</keyword>
<dbReference type="PROSITE" id="PS00138">
    <property type="entry name" value="SUBTILASE_SER"/>
    <property type="match status" value="1"/>
</dbReference>
<dbReference type="SUPFAM" id="SSF49785">
    <property type="entry name" value="Galactose-binding domain-like"/>
    <property type="match status" value="1"/>
</dbReference>
<dbReference type="PRINTS" id="PR00313">
    <property type="entry name" value="CABNDNGRPT"/>
</dbReference>
<keyword evidence="2 8" id="KW-0645">Protease</keyword>
<evidence type="ECO:0000256" key="7">
    <source>
        <dbReference type="PIRSR" id="PIRSR615500-1"/>
    </source>
</evidence>
<dbReference type="SUPFAM" id="SSF52743">
    <property type="entry name" value="Subtilisin-like"/>
    <property type="match status" value="1"/>
</dbReference>
<dbReference type="Proteomes" id="UP000026249">
    <property type="component" value="Unassembled WGS sequence"/>
</dbReference>
<reference evidence="10 11" key="1">
    <citation type="submission" date="2014-03" db="EMBL/GenBank/DDBJ databases">
        <title>Draft Genome Sequence of Actibacterium mucosum KCTC 23349, a Marine Alphaproteobacterium with Complex Ionic Requirements Isolated from Mediterranean Seawater at Malvarrosa Beach, Valencia, Spain.</title>
        <authorList>
            <person name="Arahal D.R."/>
            <person name="Shao Z."/>
            <person name="Lai Q."/>
            <person name="Pujalte M.J."/>
        </authorList>
    </citation>
    <scope>NUCLEOTIDE SEQUENCE [LARGE SCALE GENOMIC DNA]</scope>
    <source>
        <strain evidence="10 11">KCTC 23349</strain>
    </source>
</reference>
<dbReference type="Gene3D" id="2.60.120.260">
    <property type="entry name" value="Galactose-binding domain-like"/>
    <property type="match status" value="1"/>
</dbReference>